<dbReference type="InterPro" id="IPR003251">
    <property type="entry name" value="Rr_diiron-bd_dom"/>
</dbReference>
<gene>
    <name evidence="2" type="ordered locus">Sfum_2551</name>
</gene>
<dbReference type="OrthoDB" id="5510528at2"/>
<dbReference type="GO" id="GO:0046872">
    <property type="term" value="F:metal ion binding"/>
    <property type="evidence" value="ECO:0007669"/>
    <property type="project" value="InterPro"/>
</dbReference>
<dbReference type="PANTHER" id="PTHR33531">
    <property type="entry name" value="RUBRERYTHRIN SUBFAMILY"/>
    <property type="match status" value="1"/>
</dbReference>
<dbReference type="EMBL" id="CP000478">
    <property type="protein sequence ID" value="ABK18229.1"/>
    <property type="molecule type" value="Genomic_DNA"/>
</dbReference>
<dbReference type="InterPro" id="IPR009078">
    <property type="entry name" value="Ferritin-like_SF"/>
</dbReference>
<evidence type="ECO:0000313" key="2">
    <source>
        <dbReference type="EMBL" id="ABK18229.1"/>
    </source>
</evidence>
<keyword evidence="3" id="KW-1185">Reference proteome</keyword>
<reference evidence="2 3" key="1">
    <citation type="submission" date="2006-10" db="EMBL/GenBank/DDBJ databases">
        <title>Complete sequence of Syntrophobacter fumaroxidans MPOB.</title>
        <authorList>
            <consortium name="US DOE Joint Genome Institute"/>
            <person name="Copeland A."/>
            <person name="Lucas S."/>
            <person name="Lapidus A."/>
            <person name="Barry K."/>
            <person name="Detter J.C."/>
            <person name="Glavina del Rio T."/>
            <person name="Hammon N."/>
            <person name="Israni S."/>
            <person name="Pitluck S."/>
            <person name="Goltsman E.G."/>
            <person name="Martinez M."/>
            <person name="Schmutz J."/>
            <person name="Larimer F."/>
            <person name="Land M."/>
            <person name="Hauser L."/>
            <person name="Kyrpides N."/>
            <person name="Kim E."/>
            <person name="Boone D.R."/>
            <person name="Brockman F."/>
            <person name="Culley D."/>
            <person name="Ferry J."/>
            <person name="Gunsalus R."/>
            <person name="McInerney M.J."/>
            <person name="Morrison M."/>
            <person name="Plugge C."/>
            <person name="Rohlin L."/>
            <person name="Scholten J."/>
            <person name="Sieber J."/>
            <person name="Stams A.J.M."/>
            <person name="Worm P."/>
            <person name="Henstra A.M."/>
            <person name="Richardson P."/>
        </authorList>
    </citation>
    <scope>NUCLEOTIDE SEQUENCE [LARGE SCALE GENOMIC DNA]</scope>
    <source>
        <strain evidence="3">DSM 10017 / MPOB</strain>
    </source>
</reference>
<dbReference type="Proteomes" id="UP000001784">
    <property type="component" value="Chromosome"/>
</dbReference>
<feature type="domain" description="Rubrerythrin diiron-binding" evidence="1">
    <location>
        <begin position="114"/>
        <end position="163"/>
    </location>
</feature>
<dbReference type="PANTHER" id="PTHR33531:SF7">
    <property type="entry name" value="HYPOTHETICAL MEMBRANE PROTEIN, CONSERVED"/>
    <property type="match status" value="1"/>
</dbReference>
<dbReference type="SUPFAM" id="SSF47240">
    <property type="entry name" value="Ferritin-like"/>
    <property type="match status" value="1"/>
</dbReference>
<dbReference type="KEGG" id="sfu:Sfum_2551"/>
<name>A0LLC7_SYNFM</name>
<dbReference type="Pfam" id="PF02915">
    <property type="entry name" value="Rubrerythrin"/>
    <property type="match status" value="1"/>
</dbReference>
<dbReference type="Gene3D" id="1.20.1260.10">
    <property type="match status" value="1"/>
</dbReference>
<dbReference type="GO" id="GO:0016491">
    <property type="term" value="F:oxidoreductase activity"/>
    <property type="evidence" value="ECO:0007669"/>
    <property type="project" value="InterPro"/>
</dbReference>
<dbReference type="InterPro" id="IPR012347">
    <property type="entry name" value="Ferritin-like"/>
</dbReference>
<dbReference type="InParanoid" id="A0LLC7"/>
<evidence type="ECO:0000313" key="3">
    <source>
        <dbReference type="Proteomes" id="UP000001784"/>
    </source>
</evidence>
<dbReference type="HOGENOM" id="CLU_1433829_0_0_7"/>
<organism evidence="2 3">
    <name type="scientific">Syntrophobacter fumaroxidans (strain DSM 10017 / MPOB)</name>
    <dbReference type="NCBI Taxonomy" id="335543"/>
    <lineage>
        <taxon>Bacteria</taxon>
        <taxon>Pseudomonadati</taxon>
        <taxon>Thermodesulfobacteriota</taxon>
        <taxon>Syntrophobacteria</taxon>
        <taxon>Syntrophobacterales</taxon>
        <taxon>Syntrophobacteraceae</taxon>
        <taxon>Syntrophobacter</taxon>
    </lineage>
</organism>
<proteinExistence type="predicted"/>
<dbReference type="STRING" id="335543.Sfum_2551"/>
<dbReference type="AlphaFoldDB" id="A0LLC7"/>
<accession>A0LLC7</accession>
<evidence type="ECO:0000259" key="1">
    <source>
        <dbReference type="Pfam" id="PF02915"/>
    </source>
</evidence>
<protein>
    <recommendedName>
        <fullName evidence="1">Rubrerythrin diiron-binding domain-containing protein</fullName>
    </recommendedName>
</protein>
<dbReference type="eggNOG" id="COG1633">
    <property type="taxonomic scope" value="Bacteria"/>
</dbReference>
<sequence>MGRDRKESKMARLDVTRDMYCTALQLKEKKRELYAQAMKTCPDQVGVATFKMLLDAETEHMEIIRKAYEEAKAGRAGGEVCGLSAIDAAGKKSLLRKIASEKQKVSRACFDDVAAIEAGMRMEDASISFFTGTLDRAADADERRFLERLIEEEREHYRLLADLKFYYVDPEHWFMETSSTGLDGAGAFS</sequence>